<dbReference type="OrthoDB" id="2593732at2759"/>
<dbReference type="GO" id="GO:0000981">
    <property type="term" value="F:DNA-binding transcription factor activity, RNA polymerase II-specific"/>
    <property type="evidence" value="ECO:0007669"/>
    <property type="project" value="InterPro"/>
</dbReference>
<keyword evidence="7" id="KW-0812">Transmembrane</keyword>
<dbReference type="Proteomes" id="UP000235371">
    <property type="component" value="Unassembled WGS sequence"/>
</dbReference>
<feature type="domain" description="Zn(2)-C6 fungal-type" evidence="8">
    <location>
        <begin position="19"/>
        <end position="47"/>
    </location>
</feature>
<dbReference type="InterPro" id="IPR052360">
    <property type="entry name" value="Transcr_Regulatory_Proteins"/>
</dbReference>
<dbReference type="PANTHER" id="PTHR36206">
    <property type="entry name" value="ASPERCRYPTIN BIOSYNTHESIS CLUSTER-SPECIFIC TRANSCRIPTION REGULATOR ATNN-RELATED"/>
    <property type="match status" value="1"/>
</dbReference>
<keyword evidence="3" id="KW-0805">Transcription regulation</keyword>
<dbReference type="AlphaFoldDB" id="A0A2J6TJ67"/>
<dbReference type="SMART" id="SM00066">
    <property type="entry name" value="GAL4"/>
    <property type="match status" value="1"/>
</dbReference>
<dbReference type="Pfam" id="PF00172">
    <property type="entry name" value="Zn_clus"/>
    <property type="match status" value="1"/>
</dbReference>
<dbReference type="InParanoid" id="A0A2J6TJ67"/>
<evidence type="ECO:0000256" key="1">
    <source>
        <dbReference type="ARBA" id="ARBA00022723"/>
    </source>
</evidence>
<keyword evidence="6" id="KW-0539">Nucleus</keyword>
<dbReference type="InterPro" id="IPR036864">
    <property type="entry name" value="Zn2-C6_fun-type_DNA-bd_sf"/>
</dbReference>
<dbReference type="GO" id="GO:0008270">
    <property type="term" value="F:zinc ion binding"/>
    <property type="evidence" value="ECO:0007669"/>
    <property type="project" value="InterPro"/>
</dbReference>
<keyword evidence="2" id="KW-0862">Zinc</keyword>
<evidence type="ECO:0000259" key="8">
    <source>
        <dbReference type="PROSITE" id="PS50048"/>
    </source>
</evidence>
<keyword evidence="5" id="KW-0804">Transcription</keyword>
<name>A0A2J6TJ67_9HELO</name>
<evidence type="ECO:0000256" key="7">
    <source>
        <dbReference type="SAM" id="Phobius"/>
    </source>
</evidence>
<evidence type="ECO:0000256" key="6">
    <source>
        <dbReference type="ARBA" id="ARBA00023242"/>
    </source>
</evidence>
<gene>
    <name evidence="9" type="ORF">K444DRAFT_523112</name>
</gene>
<keyword evidence="1" id="KW-0479">Metal-binding</keyword>
<keyword evidence="7" id="KW-1133">Transmembrane helix</keyword>
<accession>A0A2J6TJ67</accession>
<evidence type="ECO:0000313" key="9">
    <source>
        <dbReference type="EMBL" id="PMD63055.1"/>
    </source>
</evidence>
<feature type="transmembrane region" description="Helical" evidence="7">
    <location>
        <begin position="157"/>
        <end position="174"/>
    </location>
</feature>
<dbReference type="Gene3D" id="4.10.240.10">
    <property type="entry name" value="Zn(2)-C6 fungal-type DNA-binding domain"/>
    <property type="match status" value="1"/>
</dbReference>
<evidence type="ECO:0000256" key="2">
    <source>
        <dbReference type="ARBA" id="ARBA00022833"/>
    </source>
</evidence>
<keyword evidence="10" id="KW-1185">Reference proteome</keyword>
<proteinExistence type="predicted"/>
<dbReference type="InterPro" id="IPR001138">
    <property type="entry name" value="Zn2Cys6_DnaBD"/>
</dbReference>
<evidence type="ECO:0000256" key="3">
    <source>
        <dbReference type="ARBA" id="ARBA00023015"/>
    </source>
</evidence>
<dbReference type="PROSITE" id="PS00463">
    <property type="entry name" value="ZN2_CY6_FUNGAL_1"/>
    <property type="match status" value="1"/>
</dbReference>
<dbReference type="PANTHER" id="PTHR36206:SF16">
    <property type="entry name" value="TRANSCRIPTION FACTOR DOMAIN-CONTAINING PROTEIN-RELATED"/>
    <property type="match status" value="1"/>
</dbReference>
<evidence type="ECO:0000256" key="4">
    <source>
        <dbReference type="ARBA" id="ARBA00023125"/>
    </source>
</evidence>
<dbReference type="EMBL" id="KZ613782">
    <property type="protein sequence ID" value="PMD63055.1"/>
    <property type="molecule type" value="Genomic_DNA"/>
</dbReference>
<dbReference type="CDD" id="cd00067">
    <property type="entry name" value="GAL4"/>
    <property type="match status" value="1"/>
</dbReference>
<dbReference type="RefSeq" id="XP_024739959.1">
    <property type="nucleotide sequence ID" value="XM_024874260.1"/>
</dbReference>
<protein>
    <recommendedName>
        <fullName evidence="8">Zn(2)-C6 fungal-type domain-containing protein</fullName>
    </recommendedName>
</protein>
<dbReference type="GO" id="GO:0003677">
    <property type="term" value="F:DNA binding"/>
    <property type="evidence" value="ECO:0007669"/>
    <property type="project" value="UniProtKB-KW"/>
</dbReference>
<reference evidence="9 10" key="1">
    <citation type="submission" date="2016-04" db="EMBL/GenBank/DDBJ databases">
        <title>A degradative enzymes factory behind the ericoid mycorrhizal symbiosis.</title>
        <authorList>
            <consortium name="DOE Joint Genome Institute"/>
            <person name="Martino E."/>
            <person name="Morin E."/>
            <person name="Grelet G."/>
            <person name="Kuo A."/>
            <person name="Kohler A."/>
            <person name="Daghino S."/>
            <person name="Barry K."/>
            <person name="Choi C."/>
            <person name="Cichocki N."/>
            <person name="Clum A."/>
            <person name="Copeland A."/>
            <person name="Hainaut M."/>
            <person name="Haridas S."/>
            <person name="Labutti K."/>
            <person name="Lindquist E."/>
            <person name="Lipzen A."/>
            <person name="Khouja H.-R."/>
            <person name="Murat C."/>
            <person name="Ohm R."/>
            <person name="Olson A."/>
            <person name="Spatafora J."/>
            <person name="Veneault-Fourrey C."/>
            <person name="Henrissat B."/>
            <person name="Grigoriev I."/>
            <person name="Martin F."/>
            <person name="Perotto S."/>
        </authorList>
    </citation>
    <scope>NUCLEOTIDE SEQUENCE [LARGE SCALE GENOMIC DNA]</scope>
    <source>
        <strain evidence="9 10">E</strain>
    </source>
</reference>
<dbReference type="SUPFAM" id="SSF57701">
    <property type="entry name" value="Zn2/Cys6 DNA-binding domain"/>
    <property type="match status" value="1"/>
</dbReference>
<keyword evidence="4" id="KW-0238">DNA-binding</keyword>
<organism evidence="9 10">
    <name type="scientific">Hyaloscypha bicolor E</name>
    <dbReference type="NCBI Taxonomy" id="1095630"/>
    <lineage>
        <taxon>Eukaryota</taxon>
        <taxon>Fungi</taxon>
        <taxon>Dikarya</taxon>
        <taxon>Ascomycota</taxon>
        <taxon>Pezizomycotina</taxon>
        <taxon>Leotiomycetes</taxon>
        <taxon>Helotiales</taxon>
        <taxon>Hyaloscyphaceae</taxon>
        <taxon>Hyaloscypha</taxon>
        <taxon>Hyaloscypha bicolor</taxon>
    </lineage>
</organism>
<dbReference type="GeneID" id="36582340"/>
<keyword evidence="7" id="KW-0472">Membrane</keyword>
<sequence>MASRANSKKRKCGPKVRTGCKTCKIRKIKCGEEKPACFRCTSTGRECDGYVLESRSQFGNVPIILDAGLLNRNHWAVKEFSDRTLYRVAGFFHHDLFWNRFVLQLSQSEPAISKALSAVNMASAQLETGSQLDLQERCISQSYNKAIRSLAHYTSNIVYVPLAGCILLVCLEFLRGDMRAALTHVRYGWRILESFRQDVPSGQTLSEQELMTELSSMFERLNVHALLFEPLESPISRPARIFQNPSAPSITFSTFAEAKSRNYELVSEAMGLILSTTHLKYRPEAVTLNHIICQIRMEAQFQRWRKAFDQLYACQQQCWSRQECKAADIVLIQNIAMKIWISTCLSPEESAFDKFKPEFEKIVDLAARTVGTCGQELCLTVGKFQFDMGLIPPLHFIGMKCRWPLLRRKVLRILGSTHWREGLFDSFRSYRCLHLLIEIEETGLRLDPDPKATELDEFSESLPTEFSRIHLAVLGPVPVSAKEQTLTLGLKPTGVFNAPVVWETIIPTFGEIPLLESWFSWSP</sequence>
<evidence type="ECO:0000313" key="10">
    <source>
        <dbReference type="Proteomes" id="UP000235371"/>
    </source>
</evidence>
<dbReference type="PROSITE" id="PS50048">
    <property type="entry name" value="ZN2_CY6_FUNGAL_2"/>
    <property type="match status" value="1"/>
</dbReference>
<evidence type="ECO:0000256" key="5">
    <source>
        <dbReference type="ARBA" id="ARBA00023163"/>
    </source>
</evidence>